<comment type="caution">
    <text evidence="3">The sequence shown here is derived from an EMBL/GenBank/DDBJ whole genome shotgun (WGS) entry which is preliminary data.</text>
</comment>
<dbReference type="InterPro" id="IPR018613">
    <property type="entry name" value="Ccdc97-like"/>
</dbReference>
<evidence type="ECO:0000259" key="2">
    <source>
        <dbReference type="Pfam" id="PF09747"/>
    </source>
</evidence>
<feature type="compositionally biased region" description="Acidic residues" evidence="1">
    <location>
        <begin position="192"/>
        <end position="207"/>
    </location>
</feature>
<keyword evidence="4" id="KW-1185">Reference proteome</keyword>
<dbReference type="InterPro" id="IPR040233">
    <property type="entry name" value="CCD97-like_C"/>
</dbReference>
<dbReference type="Proteomes" id="UP001476247">
    <property type="component" value="Unassembled WGS sequence"/>
</dbReference>
<dbReference type="Pfam" id="PF09747">
    <property type="entry name" value="CCD97-like_C"/>
    <property type="match status" value="1"/>
</dbReference>
<evidence type="ECO:0000313" key="3">
    <source>
        <dbReference type="EMBL" id="GAA5796142.1"/>
    </source>
</evidence>
<evidence type="ECO:0000256" key="1">
    <source>
        <dbReference type="SAM" id="MobiDB-lite"/>
    </source>
</evidence>
<dbReference type="PANTHER" id="PTHR31840">
    <property type="entry name" value="COILED-COIL DOMAIN-CONTAINING PROTEIN 97"/>
    <property type="match status" value="1"/>
</dbReference>
<proteinExistence type="predicted"/>
<protein>
    <recommendedName>
        <fullName evidence="2">CCD97-like C-terminal domain-containing protein</fullName>
    </recommendedName>
</protein>
<gene>
    <name evidence="3" type="ORF">HPULCUR_001511</name>
</gene>
<name>A0ABP9XMW9_9FUNG</name>
<sequence length="306" mass="36431">MNNSTESQVMDFVQRNLDTIPFKTLRLGEEELAAPEKLLQMQKILHDDPALFLSKWGRYLSQPTLTLFQVIENNYEVDFYLDSLLYKDEIENKSIDKQPIDKRPSKSALYTLVQNRRYEYLKRHLKNSDYFSDESILLRDPTLYDQFIGQHIPANEKEQPFADDITLVNRILSNIDRKFVEDHLHQQKIIDEEQLEEEEEDESDDEVVEKSTPTVITKRKNKDVEMEETETLNTDTDIADADTDIIEEDITDEFREEQRLELIRLLEEKFLAGKDDFDYDQVDFNDEYDDLEQLDRDIQDQYFDED</sequence>
<feature type="domain" description="CCD97-like C-terminal" evidence="2">
    <location>
        <begin position="115"/>
        <end position="306"/>
    </location>
</feature>
<feature type="region of interest" description="Disordered" evidence="1">
    <location>
        <begin position="190"/>
        <end position="213"/>
    </location>
</feature>
<dbReference type="PANTHER" id="PTHR31840:SF1">
    <property type="entry name" value="COILED-COIL DOMAIN-CONTAINING PROTEIN 97"/>
    <property type="match status" value="1"/>
</dbReference>
<evidence type="ECO:0000313" key="4">
    <source>
        <dbReference type="Proteomes" id="UP001476247"/>
    </source>
</evidence>
<organism evidence="3 4">
    <name type="scientific">Helicostylum pulchrum</name>
    <dbReference type="NCBI Taxonomy" id="562976"/>
    <lineage>
        <taxon>Eukaryota</taxon>
        <taxon>Fungi</taxon>
        <taxon>Fungi incertae sedis</taxon>
        <taxon>Mucoromycota</taxon>
        <taxon>Mucoromycotina</taxon>
        <taxon>Mucoromycetes</taxon>
        <taxon>Mucorales</taxon>
        <taxon>Mucorineae</taxon>
        <taxon>Mucoraceae</taxon>
        <taxon>Helicostylum</taxon>
    </lineage>
</organism>
<reference evidence="3 4" key="1">
    <citation type="submission" date="2024-04" db="EMBL/GenBank/DDBJ databases">
        <title>genome sequences of Mucor flavus KT1a and Helicostylum pulchrum KT1b strains isolation_sourced from the surface of a dry-aged beef.</title>
        <authorList>
            <person name="Toyotome T."/>
            <person name="Hosono M."/>
            <person name="Torimaru M."/>
            <person name="Fukuda K."/>
            <person name="Mikami N."/>
        </authorList>
    </citation>
    <scope>NUCLEOTIDE SEQUENCE [LARGE SCALE GENOMIC DNA]</scope>
    <source>
        <strain evidence="3 4">KT1b</strain>
    </source>
</reference>
<accession>A0ABP9XMW9</accession>
<dbReference type="EMBL" id="BAABUJ010000005">
    <property type="protein sequence ID" value="GAA5796142.1"/>
    <property type="molecule type" value="Genomic_DNA"/>
</dbReference>